<dbReference type="GO" id="GO:0005634">
    <property type="term" value="C:nucleus"/>
    <property type="evidence" value="ECO:0007669"/>
    <property type="project" value="TreeGrafter"/>
</dbReference>
<feature type="domain" description="Pyridoxamine 5'-phosphate oxidase N-terminal" evidence="2">
    <location>
        <begin position="23"/>
        <end position="156"/>
    </location>
</feature>
<dbReference type="InterPro" id="IPR012349">
    <property type="entry name" value="Split_barrel_FMN-bd"/>
</dbReference>
<dbReference type="Pfam" id="PF01243">
    <property type="entry name" value="PNPOx_N"/>
    <property type="match status" value="1"/>
</dbReference>
<dbReference type="GO" id="GO:0005737">
    <property type="term" value="C:cytoplasm"/>
    <property type="evidence" value="ECO:0007669"/>
    <property type="project" value="TreeGrafter"/>
</dbReference>
<dbReference type="GeneID" id="28896509"/>
<sequence length="239" mass="25688">MATPTQPLSSTTVTNLPPAFSLPSEVVACLKNARFLHLGTCDELFPHVSLMNYTYLPSTPFTPNPVVIMTTSPSSKKTQHMAKNPHVSLLVHDWVSHRPPTRPSDAGVEGSPPRPAPRSSLASMLLDLNSSSLSRISATINGVARLVSQGSDEEAWYKALHVENNSFEDQAQGGVGLQGAPGSQGSGRDWTIEGEEVRVVVVQPQDGSIADWKGGVKDWSLEDTVSEDRGRQQPLVNGV</sequence>
<evidence type="ECO:0000256" key="1">
    <source>
        <dbReference type="SAM" id="MobiDB-lite"/>
    </source>
</evidence>
<dbReference type="AlphaFoldDB" id="A0A164ZME9"/>
<dbReference type="InParanoid" id="A0A164ZME9"/>
<dbReference type="FunCoup" id="A0A164ZME9">
    <property type="interactions" value="39"/>
</dbReference>
<protein>
    <recommendedName>
        <fullName evidence="2">Pyridoxamine 5'-phosphate oxidase N-terminal domain-containing protein</fullName>
    </recommendedName>
</protein>
<dbReference type="RefSeq" id="XP_018184833.1">
    <property type="nucleotide sequence ID" value="XM_018331372.1"/>
</dbReference>
<reference evidence="3 4" key="1">
    <citation type="journal article" date="2016" name="Fungal Biol.">
        <title>The genome of Xylona heveae provides a window into fungal endophytism.</title>
        <authorList>
            <person name="Gazis R."/>
            <person name="Kuo A."/>
            <person name="Riley R."/>
            <person name="LaButti K."/>
            <person name="Lipzen A."/>
            <person name="Lin J."/>
            <person name="Amirebrahimi M."/>
            <person name="Hesse C.N."/>
            <person name="Spatafora J.W."/>
            <person name="Henrissat B."/>
            <person name="Hainaut M."/>
            <person name="Grigoriev I.V."/>
            <person name="Hibbett D.S."/>
        </authorList>
    </citation>
    <scope>NUCLEOTIDE SEQUENCE [LARGE SCALE GENOMIC DNA]</scope>
    <source>
        <strain evidence="3 4">TC161</strain>
    </source>
</reference>
<dbReference type="InterPro" id="IPR011576">
    <property type="entry name" value="Pyridox_Oxase_N"/>
</dbReference>
<accession>A0A164ZME9</accession>
<dbReference type="STRING" id="1328760.A0A164ZME9"/>
<evidence type="ECO:0000313" key="4">
    <source>
        <dbReference type="Proteomes" id="UP000076632"/>
    </source>
</evidence>
<dbReference type="PANTHER" id="PTHR28040:SF1">
    <property type="entry name" value="PYRIDOXAMINE 5'-PHOSPHATE OXIDASE YLR456W HOMOLOG-RELATED"/>
    <property type="match status" value="1"/>
</dbReference>
<name>A0A164ZME9_XYLHT</name>
<dbReference type="EMBL" id="KV407467">
    <property type="protein sequence ID" value="KZF19278.1"/>
    <property type="molecule type" value="Genomic_DNA"/>
</dbReference>
<dbReference type="SUPFAM" id="SSF50475">
    <property type="entry name" value="FMN-binding split barrel"/>
    <property type="match status" value="1"/>
</dbReference>
<proteinExistence type="predicted"/>
<evidence type="ECO:0000259" key="2">
    <source>
        <dbReference type="Pfam" id="PF01243"/>
    </source>
</evidence>
<dbReference type="InterPro" id="IPR052841">
    <property type="entry name" value="PMP_oxidase-like"/>
</dbReference>
<dbReference type="PANTHER" id="PTHR28040">
    <property type="entry name" value="PYRIDOXAMINE 5'-PHOSPHATE OXIDASE YLR456W HOMOLOG-RELATED"/>
    <property type="match status" value="1"/>
</dbReference>
<feature type="region of interest" description="Disordered" evidence="1">
    <location>
        <begin position="96"/>
        <end position="120"/>
    </location>
</feature>
<dbReference type="Proteomes" id="UP000076632">
    <property type="component" value="Unassembled WGS sequence"/>
</dbReference>
<keyword evidence="4" id="KW-1185">Reference proteome</keyword>
<gene>
    <name evidence="3" type="ORF">L228DRAFT_241938</name>
</gene>
<evidence type="ECO:0000313" key="3">
    <source>
        <dbReference type="EMBL" id="KZF19278.1"/>
    </source>
</evidence>
<organism evidence="3 4">
    <name type="scientific">Xylona heveae (strain CBS 132557 / TC161)</name>
    <dbReference type="NCBI Taxonomy" id="1328760"/>
    <lineage>
        <taxon>Eukaryota</taxon>
        <taxon>Fungi</taxon>
        <taxon>Dikarya</taxon>
        <taxon>Ascomycota</taxon>
        <taxon>Pezizomycotina</taxon>
        <taxon>Xylonomycetes</taxon>
        <taxon>Xylonales</taxon>
        <taxon>Xylonaceae</taxon>
        <taxon>Xylona</taxon>
    </lineage>
</organism>
<dbReference type="Gene3D" id="2.30.110.10">
    <property type="entry name" value="Electron Transport, Fmn-binding Protein, Chain A"/>
    <property type="match status" value="1"/>
</dbReference>
<dbReference type="OrthoDB" id="5300823at2759"/>
<dbReference type="OMA" id="HPTIIMT"/>